<dbReference type="AlphaFoldDB" id="A0A6C0LGV6"/>
<evidence type="ECO:0008006" key="2">
    <source>
        <dbReference type="Google" id="ProtNLM"/>
    </source>
</evidence>
<proteinExistence type="predicted"/>
<evidence type="ECO:0000313" key="1">
    <source>
        <dbReference type="EMBL" id="QHU29717.1"/>
    </source>
</evidence>
<sequence length="254" mass="28891">MSNTEGPKYSVNNADEVQTVADPPEVKKKIIFGLPGDTFSSKFLLSWTATINALWESKKYDIIVSTGVSSYVTFARMQTLGLDVMRGISQKPFDNMDFDVWITIDSDVIFTPQQVMDLIESTEVHPVVSGMYRMSNLTSYAIVKDWDTEYFAKNGTFKFLTPDEVTQWKTETSLKYMPVNYTGMGFFAMTRDVLRKMSYPYFNADLQEIITDEGKILRDLCSEDVAFCKNIQKLGIPIVINTDIRVGHNKLIVI</sequence>
<dbReference type="EMBL" id="MN740493">
    <property type="protein sequence ID" value="QHU29717.1"/>
    <property type="molecule type" value="Genomic_DNA"/>
</dbReference>
<protein>
    <recommendedName>
        <fullName evidence="2">Nucleotide-diphospho-sugar transferase domain-containing protein</fullName>
    </recommendedName>
</protein>
<reference evidence="1" key="1">
    <citation type="journal article" date="2020" name="Nature">
        <title>Giant virus diversity and host interactions through global metagenomics.</title>
        <authorList>
            <person name="Schulz F."/>
            <person name="Roux S."/>
            <person name="Paez-Espino D."/>
            <person name="Jungbluth S."/>
            <person name="Walsh D.A."/>
            <person name="Denef V.J."/>
            <person name="McMahon K.D."/>
            <person name="Konstantinidis K.T."/>
            <person name="Eloe-Fadrosh E.A."/>
            <person name="Kyrpides N.C."/>
            <person name="Woyke T."/>
        </authorList>
    </citation>
    <scope>NUCLEOTIDE SEQUENCE</scope>
    <source>
        <strain evidence="1">GVMAG-M-3300027804-48</strain>
    </source>
</reference>
<dbReference type="Gene3D" id="3.90.550.40">
    <property type="match status" value="1"/>
</dbReference>
<name>A0A6C0LGV6_9ZZZZ</name>
<accession>A0A6C0LGV6</accession>
<dbReference type="SUPFAM" id="SSF53448">
    <property type="entry name" value="Nucleotide-diphospho-sugar transferases"/>
    <property type="match status" value="1"/>
</dbReference>
<organism evidence="1">
    <name type="scientific">viral metagenome</name>
    <dbReference type="NCBI Taxonomy" id="1070528"/>
    <lineage>
        <taxon>unclassified sequences</taxon>
        <taxon>metagenomes</taxon>
        <taxon>organismal metagenomes</taxon>
    </lineage>
</organism>
<dbReference type="InterPro" id="IPR029044">
    <property type="entry name" value="Nucleotide-diphossugar_trans"/>
</dbReference>